<feature type="region of interest" description="Disordered" evidence="1">
    <location>
        <begin position="15"/>
        <end position="61"/>
    </location>
</feature>
<feature type="compositionally biased region" description="Basic and acidic residues" evidence="1">
    <location>
        <begin position="37"/>
        <end position="53"/>
    </location>
</feature>
<dbReference type="NCBIfam" id="TIGR03363">
    <property type="entry name" value="VI_chp_8"/>
    <property type="match status" value="1"/>
</dbReference>
<dbReference type="PANTHER" id="PTHR37951:SF1">
    <property type="entry name" value="TYPE VI SECRETION SYSTEM COMPONENT TSSA1"/>
    <property type="match status" value="1"/>
</dbReference>
<dbReference type="RefSeq" id="WP_007005159.1">
    <property type="nucleotide sequence ID" value="NZ_GG770781.1"/>
</dbReference>
<dbReference type="InterPro" id="IPR010657">
    <property type="entry name" value="ImpA_N"/>
</dbReference>
<dbReference type="InterPro" id="IPR017740">
    <property type="entry name" value="TssA-like"/>
</dbReference>
<name>D5RJQ0_9PROT</name>
<feature type="non-terminal residue" evidence="3">
    <location>
        <position position="286"/>
    </location>
</feature>
<dbReference type="Proteomes" id="UP000005324">
    <property type="component" value="Unassembled WGS sequence"/>
</dbReference>
<evidence type="ECO:0000259" key="2">
    <source>
        <dbReference type="Pfam" id="PF06812"/>
    </source>
</evidence>
<dbReference type="Pfam" id="PF06812">
    <property type="entry name" value="ImpA_N"/>
    <property type="match status" value="1"/>
</dbReference>
<dbReference type="AlphaFoldDB" id="D5RJQ0"/>
<organism evidence="3 4">
    <name type="scientific">Pseudoroseomonas cervicalis ATCC 49957</name>
    <dbReference type="NCBI Taxonomy" id="525371"/>
    <lineage>
        <taxon>Bacteria</taxon>
        <taxon>Pseudomonadati</taxon>
        <taxon>Pseudomonadota</taxon>
        <taxon>Alphaproteobacteria</taxon>
        <taxon>Acetobacterales</taxon>
        <taxon>Roseomonadaceae</taxon>
        <taxon>Roseomonas</taxon>
    </lineage>
</organism>
<proteinExistence type="predicted"/>
<comment type="caution">
    <text evidence="3">The sequence shown here is derived from an EMBL/GenBank/DDBJ whole genome shotgun (WGS) entry which is preliminary data.</text>
</comment>
<protein>
    <submittedName>
        <fullName evidence="3">Type VI secretion-associated protein, ImpA family</fullName>
    </submittedName>
</protein>
<sequence>MSAAVELEKLLTPLAEGDGGAGVDLREDYSPASSYQKLRDARAEARAEERAQDAEGGEDSVPLPWREVKRLGQLCLAERSRDIEIAAWLAEALVRLDGLAGLRDAAQLLAGLLEQYWDVLHPRPDEDGLEGRAAPLAGLAGSSADGTLMQPLRRLALFRRADGSGVSLYQWNLAEETAALADAKRREARLASGIADLSVLEREAAAAAPQWQALRQAAGDALSAWHAFDAQCSARFGEAAPPTRRVAEVLERMQDLAVRFGGAASATSPAAAPVAAPAAVAATPIA</sequence>
<gene>
    <name evidence="3" type="ORF">HMPREF0731_1310</name>
</gene>
<evidence type="ECO:0000256" key="1">
    <source>
        <dbReference type="SAM" id="MobiDB-lite"/>
    </source>
</evidence>
<feature type="domain" description="ImpA N-terminal" evidence="2">
    <location>
        <begin position="17"/>
        <end position="140"/>
    </location>
</feature>
<accession>D5RJQ0</accession>
<reference evidence="3 4" key="1">
    <citation type="submission" date="2010-04" db="EMBL/GenBank/DDBJ databases">
        <authorList>
            <person name="Qin X."/>
            <person name="Bachman B."/>
            <person name="Battles P."/>
            <person name="Bell A."/>
            <person name="Bess C."/>
            <person name="Bickham C."/>
            <person name="Chaboub L."/>
            <person name="Chen D."/>
            <person name="Coyle M."/>
            <person name="Deiros D.R."/>
            <person name="Dinh H."/>
            <person name="Forbes L."/>
            <person name="Fowler G."/>
            <person name="Francisco L."/>
            <person name="Fu Q."/>
            <person name="Gubbala S."/>
            <person name="Hale W."/>
            <person name="Han Y."/>
            <person name="Hemphill L."/>
            <person name="Highlander S.K."/>
            <person name="Hirani K."/>
            <person name="Hogues M."/>
            <person name="Jackson L."/>
            <person name="Jakkamsetti A."/>
            <person name="Javaid M."/>
            <person name="Jiang H."/>
            <person name="Korchina V."/>
            <person name="Kovar C."/>
            <person name="Lara F."/>
            <person name="Lee S."/>
            <person name="Mata R."/>
            <person name="Mathew T."/>
            <person name="Moen C."/>
            <person name="Morales K."/>
            <person name="Munidasa M."/>
            <person name="Nazareth L."/>
            <person name="Ngo R."/>
            <person name="Nguyen L."/>
            <person name="Okwuonu G."/>
            <person name="Ongeri F."/>
            <person name="Patil S."/>
            <person name="Petrosino J."/>
            <person name="Pham C."/>
            <person name="Pham P."/>
            <person name="Pu L.-L."/>
            <person name="Puazo M."/>
            <person name="Raj R."/>
            <person name="Reid J."/>
            <person name="Rouhana J."/>
            <person name="Saada N."/>
            <person name="Shang Y."/>
            <person name="Simmons D."/>
            <person name="Thornton R."/>
            <person name="Warren J."/>
            <person name="Weissenberger G."/>
            <person name="Zhang J."/>
            <person name="Zhang L."/>
            <person name="Zhou C."/>
            <person name="Zhu D."/>
            <person name="Muzny D."/>
            <person name="Worley K."/>
            <person name="Gibbs R."/>
        </authorList>
    </citation>
    <scope>NUCLEOTIDE SEQUENCE [LARGE SCALE GENOMIC DNA]</scope>
    <source>
        <strain evidence="3 4">ATCC 49957</strain>
    </source>
</reference>
<dbReference type="OrthoDB" id="9771118at2"/>
<keyword evidence="4" id="KW-1185">Reference proteome</keyword>
<dbReference type="PANTHER" id="PTHR37951">
    <property type="entry name" value="CYTOPLASMIC PROTEIN-RELATED"/>
    <property type="match status" value="1"/>
</dbReference>
<dbReference type="HOGENOM" id="CLU_060104_1_1_5"/>
<dbReference type="EMBL" id="ADVL01000216">
    <property type="protein sequence ID" value="EFH12472.1"/>
    <property type="molecule type" value="Genomic_DNA"/>
</dbReference>
<evidence type="ECO:0000313" key="4">
    <source>
        <dbReference type="Proteomes" id="UP000005324"/>
    </source>
</evidence>
<evidence type="ECO:0000313" key="3">
    <source>
        <dbReference type="EMBL" id="EFH12472.1"/>
    </source>
</evidence>